<name>A0A0S4JT98_BODSA</name>
<dbReference type="VEuPathDB" id="TriTrypDB:BSAL_38240"/>
<evidence type="ECO:0000313" key="1">
    <source>
        <dbReference type="EMBL" id="CUG92566.1"/>
    </source>
</evidence>
<organism evidence="1 2">
    <name type="scientific">Bodo saltans</name>
    <name type="common">Flagellated protozoan</name>
    <dbReference type="NCBI Taxonomy" id="75058"/>
    <lineage>
        <taxon>Eukaryota</taxon>
        <taxon>Discoba</taxon>
        <taxon>Euglenozoa</taxon>
        <taxon>Kinetoplastea</taxon>
        <taxon>Metakinetoplastina</taxon>
        <taxon>Eubodonida</taxon>
        <taxon>Bodonidae</taxon>
        <taxon>Bodo</taxon>
    </lineage>
</organism>
<dbReference type="EMBL" id="CYKH01002061">
    <property type="protein sequence ID" value="CUG92566.1"/>
    <property type="molecule type" value="Genomic_DNA"/>
</dbReference>
<gene>
    <name evidence="1" type="ORF">BSAL_38240</name>
</gene>
<accession>A0A0S4JT98</accession>
<sequence length="356" mass="39816">MLRIRVVRGYNAMVPSHRNAHGNTFPTPLLLQQCRYVVGGDRTHNDYEYWNPYTWPMTWSSSDIKHLLSRNLLDSGNPPNYDSMSTLLGNNDISSLEWLVREYVKPPPPRVVDVASYLLEHLSSTAHCAEIPRREQEKLLALFELGLSHRIGSEKRGAALCHSRRGSGKTLLVKDFVNHKRSEAMTCGRVIVRCCDVTTRGNPQPLWLTKVLQDCKQNQQSGGSSNSTDAGLCELIRAHVESITGYPQNPSQYITPNDAYATWKRETAWWFGIPPAKENVDPLIILDTCELLAEREHKFLEHAASGIAAKTSYTLLEAFCLAIPSPHGIGFVGCNATFDDRFSLTLANVTNIGPLN</sequence>
<dbReference type="Proteomes" id="UP000051952">
    <property type="component" value="Unassembled WGS sequence"/>
</dbReference>
<evidence type="ECO:0000313" key="2">
    <source>
        <dbReference type="Proteomes" id="UP000051952"/>
    </source>
</evidence>
<proteinExistence type="predicted"/>
<reference evidence="2" key="1">
    <citation type="submission" date="2015-09" db="EMBL/GenBank/DDBJ databases">
        <authorList>
            <consortium name="Pathogen Informatics"/>
        </authorList>
    </citation>
    <scope>NUCLEOTIDE SEQUENCE [LARGE SCALE GENOMIC DNA]</scope>
    <source>
        <strain evidence="2">Lake Konstanz</strain>
    </source>
</reference>
<dbReference type="AlphaFoldDB" id="A0A0S4JT98"/>
<keyword evidence="2" id="KW-1185">Reference proteome</keyword>
<protein>
    <submittedName>
        <fullName evidence="1">Bodo-specific multi-copy gene family, putative</fullName>
    </submittedName>
</protein>